<proteinExistence type="predicted"/>
<evidence type="ECO:0000313" key="1">
    <source>
        <dbReference type="EMBL" id="CAL1359347.1"/>
    </source>
</evidence>
<gene>
    <name evidence="1" type="ORF">LTRI10_LOCUS6840</name>
</gene>
<sequence>MLDVNDFGPREVMKSMYTYHFTGASNPPGRSEAIPGWRRLEIGGWWWGRRWRSTTVGGMKAAQVEGVDEEGGEG</sequence>
<dbReference type="EMBL" id="OZ034814">
    <property type="protein sequence ID" value="CAL1359347.1"/>
    <property type="molecule type" value="Genomic_DNA"/>
</dbReference>
<dbReference type="AlphaFoldDB" id="A0AAV2CSE7"/>
<organism evidence="1 2">
    <name type="scientific">Linum trigynum</name>
    <dbReference type="NCBI Taxonomy" id="586398"/>
    <lineage>
        <taxon>Eukaryota</taxon>
        <taxon>Viridiplantae</taxon>
        <taxon>Streptophyta</taxon>
        <taxon>Embryophyta</taxon>
        <taxon>Tracheophyta</taxon>
        <taxon>Spermatophyta</taxon>
        <taxon>Magnoliopsida</taxon>
        <taxon>eudicotyledons</taxon>
        <taxon>Gunneridae</taxon>
        <taxon>Pentapetalae</taxon>
        <taxon>rosids</taxon>
        <taxon>fabids</taxon>
        <taxon>Malpighiales</taxon>
        <taxon>Linaceae</taxon>
        <taxon>Linum</taxon>
    </lineage>
</organism>
<reference evidence="1 2" key="1">
    <citation type="submission" date="2024-04" db="EMBL/GenBank/DDBJ databases">
        <authorList>
            <person name="Fracassetti M."/>
        </authorList>
    </citation>
    <scope>NUCLEOTIDE SEQUENCE [LARGE SCALE GENOMIC DNA]</scope>
</reference>
<protein>
    <submittedName>
        <fullName evidence="1">Uncharacterized protein</fullName>
    </submittedName>
</protein>
<accession>A0AAV2CSE7</accession>
<dbReference type="Proteomes" id="UP001497516">
    <property type="component" value="Chromosome 10"/>
</dbReference>
<evidence type="ECO:0000313" key="2">
    <source>
        <dbReference type="Proteomes" id="UP001497516"/>
    </source>
</evidence>
<name>A0AAV2CSE7_9ROSI</name>
<keyword evidence="2" id="KW-1185">Reference proteome</keyword>